<evidence type="ECO:0000256" key="1">
    <source>
        <dbReference type="SAM" id="MobiDB-lite"/>
    </source>
</evidence>
<gene>
    <name evidence="2" type="ORF">RF55_17977</name>
</gene>
<protein>
    <submittedName>
        <fullName evidence="2">Uncharacterized protein</fullName>
    </submittedName>
</protein>
<dbReference type="EMBL" id="LBMM01016758">
    <property type="protein sequence ID" value="KMQ84315.1"/>
    <property type="molecule type" value="Genomic_DNA"/>
</dbReference>
<name>A0A0J7MUZ6_LASNI</name>
<accession>A0A0J7MUZ6</accession>
<sequence length="164" mass="18188">MLNKVAKVRLTLLETQIENAPEEQILIHQVQKISVSNKRKLSGDTNLNEDDNDDDCDSLKELCRYSKPRHSPLARDKRPQIPSTSGEASVGSTTSTGKVPKFKSVAKYVSSGPQGRKKMMKMLERMPTSEESGEETATSASKKLRADSAKKNRKAVRRTDQAKG</sequence>
<comment type="caution">
    <text evidence="2">The sequence shown here is derived from an EMBL/GenBank/DDBJ whole genome shotgun (WGS) entry which is preliminary data.</text>
</comment>
<dbReference type="Proteomes" id="UP000036403">
    <property type="component" value="Unassembled WGS sequence"/>
</dbReference>
<feature type="compositionally biased region" description="Acidic residues" evidence="1">
    <location>
        <begin position="47"/>
        <end position="56"/>
    </location>
</feature>
<feature type="region of interest" description="Disordered" evidence="1">
    <location>
        <begin position="36"/>
        <end position="164"/>
    </location>
</feature>
<dbReference type="PaxDb" id="67767-A0A0J7MUZ6"/>
<proteinExistence type="predicted"/>
<organism evidence="2 3">
    <name type="scientific">Lasius niger</name>
    <name type="common">Black garden ant</name>
    <dbReference type="NCBI Taxonomy" id="67767"/>
    <lineage>
        <taxon>Eukaryota</taxon>
        <taxon>Metazoa</taxon>
        <taxon>Ecdysozoa</taxon>
        <taxon>Arthropoda</taxon>
        <taxon>Hexapoda</taxon>
        <taxon>Insecta</taxon>
        <taxon>Pterygota</taxon>
        <taxon>Neoptera</taxon>
        <taxon>Endopterygota</taxon>
        <taxon>Hymenoptera</taxon>
        <taxon>Apocrita</taxon>
        <taxon>Aculeata</taxon>
        <taxon>Formicoidea</taxon>
        <taxon>Formicidae</taxon>
        <taxon>Formicinae</taxon>
        <taxon>Lasius</taxon>
        <taxon>Lasius</taxon>
    </lineage>
</organism>
<evidence type="ECO:0000313" key="3">
    <source>
        <dbReference type="Proteomes" id="UP000036403"/>
    </source>
</evidence>
<feature type="compositionally biased region" description="Polar residues" evidence="1">
    <location>
        <begin position="81"/>
        <end position="97"/>
    </location>
</feature>
<dbReference type="AlphaFoldDB" id="A0A0J7MUZ6"/>
<evidence type="ECO:0000313" key="2">
    <source>
        <dbReference type="EMBL" id="KMQ84315.1"/>
    </source>
</evidence>
<keyword evidence="3" id="KW-1185">Reference proteome</keyword>
<reference evidence="2 3" key="1">
    <citation type="submission" date="2015-04" db="EMBL/GenBank/DDBJ databases">
        <title>Lasius niger genome sequencing.</title>
        <authorList>
            <person name="Konorov E.A."/>
            <person name="Nikitin M.A."/>
            <person name="Kirill M.V."/>
            <person name="Chang P."/>
        </authorList>
    </citation>
    <scope>NUCLEOTIDE SEQUENCE [LARGE SCALE GENOMIC DNA]</scope>
    <source>
        <tissue evidence="2">Whole</tissue>
    </source>
</reference>